<accession>A0A7L7PZU5</accession>
<name>A0A7L7PZU5_9REOV</name>
<dbReference type="GO" id="GO:0003723">
    <property type="term" value="F:RNA binding"/>
    <property type="evidence" value="ECO:0007669"/>
    <property type="project" value="UniProtKB-KW"/>
</dbReference>
<dbReference type="InterPro" id="IPR007602">
    <property type="entry name" value="BTV_NS2"/>
</dbReference>
<evidence type="ECO:0000256" key="1">
    <source>
        <dbReference type="ARBA" id="ARBA00002402"/>
    </source>
</evidence>
<reference evidence="4" key="1">
    <citation type="submission" date="2019-09" db="EMBL/GenBank/DDBJ databases">
        <title>Co-infection of Peruvian horse sickness virus and West Nile virus associated with neurological symptoms in horse from Brazil.</title>
        <authorList>
            <person name="Silva S.P."/>
            <person name="Casseb L.M.N."/>
            <person name="Martins L.C."/>
            <person name="Medeiros D.B.A."/>
        </authorList>
    </citation>
    <scope>NUCLEOTIDE SEQUENCE</scope>
    <source>
        <strain evidence="4">UN9219/BeAn854747</strain>
    </source>
</reference>
<evidence type="ECO:0000313" key="4">
    <source>
        <dbReference type="EMBL" id="QNH88368.1"/>
    </source>
</evidence>
<evidence type="ECO:0000256" key="2">
    <source>
        <dbReference type="ARBA" id="ARBA00014070"/>
    </source>
</evidence>
<evidence type="ECO:0000256" key="3">
    <source>
        <dbReference type="ARBA" id="ARBA00022884"/>
    </source>
</evidence>
<proteinExistence type="predicted"/>
<organism evidence="4">
    <name type="scientific">Peruvian horse sickness virus</name>
    <dbReference type="NCBI Taxonomy" id="356862"/>
    <lineage>
        <taxon>Viruses</taxon>
        <taxon>Riboviria</taxon>
        <taxon>Orthornavirae</taxon>
        <taxon>Duplornaviricota</taxon>
        <taxon>Resentoviricetes</taxon>
        <taxon>Reovirales</taxon>
        <taxon>Sedoreoviridae</taxon>
        <taxon>Orbivirus</taxon>
        <taxon>Orbivirus gammaequi</taxon>
    </lineage>
</organism>
<dbReference type="SUPFAM" id="SSF110132">
    <property type="entry name" value="BTV NS2-like ssRNA-binding domain"/>
    <property type="match status" value="1"/>
</dbReference>
<sequence>MDQKRENFTGQNQMQMQNADRANRVLTRTFSLYSLNNNNFIGKVTKCMNAQYLAVKVGITTHFEAVNVPPPRSTVITVSNPCAFKVQDRETTTHFMISESGLEACLGRWSKYKFESVDTTSRFCKMSIGGQTVEETIRVGKCLGIVQPYTEEEMMDIGEGIELPGISFVNLQSEEVAEFRSKLRVERDMKRDLIGVALKESGAARSEGRLFGLKPEATAKLQPMKKLTARIQSKTEEKPKVQRTVKSPFSPISTKNEMEFVENTSLKMMRSKTNSEVSLEKIDDHSTNEAVLQAEKMKLAMGESRMVSSPVTGIAGLEATMTLMNIHKPNDVPIATSPLMVVPSFKITEEYRELTATIQMDPSLPAELSVLEIAAPGKMGSVEKIATSFSFHANTMLPVFNVNSSTCEYKFAGYDKASRAILAVSAGCLVILPVL</sequence>
<dbReference type="EMBL" id="MN428635">
    <property type="protein sequence ID" value="QNH88368.1"/>
    <property type="molecule type" value="Genomic_RNA"/>
</dbReference>
<dbReference type="Pfam" id="PF04514">
    <property type="entry name" value="BTV_NS2"/>
    <property type="match status" value="1"/>
</dbReference>
<protein>
    <recommendedName>
        <fullName evidence="2">Non-structural protein NS2</fullName>
    </recommendedName>
</protein>
<keyword evidence="3" id="KW-0694">RNA-binding</keyword>
<comment type="function">
    <text evidence="1">Single-stranded RNA-binding protein.</text>
</comment>
<dbReference type="InterPro" id="IPR037194">
    <property type="entry name" value="NS2_N"/>
</dbReference>